<protein>
    <submittedName>
        <fullName evidence="1">Uncharacterized protein</fullName>
    </submittedName>
</protein>
<keyword evidence="2" id="KW-1185">Reference proteome</keyword>
<dbReference type="EMBL" id="JAHYIQ010000053">
    <property type="protein sequence ID" value="KAK1117284.1"/>
    <property type="molecule type" value="Genomic_DNA"/>
</dbReference>
<feature type="non-terminal residue" evidence="1">
    <location>
        <position position="1"/>
    </location>
</feature>
<evidence type="ECO:0000313" key="2">
    <source>
        <dbReference type="Proteomes" id="UP001177670"/>
    </source>
</evidence>
<comment type="caution">
    <text evidence="1">The sequence shown here is derived from an EMBL/GenBank/DDBJ whole genome shotgun (WGS) entry which is preliminary data.</text>
</comment>
<organism evidence="1 2">
    <name type="scientific">Melipona bicolor</name>
    <dbReference type="NCBI Taxonomy" id="60889"/>
    <lineage>
        <taxon>Eukaryota</taxon>
        <taxon>Metazoa</taxon>
        <taxon>Ecdysozoa</taxon>
        <taxon>Arthropoda</taxon>
        <taxon>Hexapoda</taxon>
        <taxon>Insecta</taxon>
        <taxon>Pterygota</taxon>
        <taxon>Neoptera</taxon>
        <taxon>Endopterygota</taxon>
        <taxon>Hymenoptera</taxon>
        <taxon>Apocrita</taxon>
        <taxon>Aculeata</taxon>
        <taxon>Apoidea</taxon>
        <taxon>Anthophila</taxon>
        <taxon>Apidae</taxon>
        <taxon>Melipona</taxon>
    </lineage>
</organism>
<sequence>QKKIKERLARENQTVAGLTRKFPAPGYGAGIYIGGRKTTGPGVRLLKVGVPDPYSRTVFTDTLVLASVAQETSFIR</sequence>
<name>A0AA40FE06_9HYME</name>
<dbReference type="Proteomes" id="UP001177670">
    <property type="component" value="Unassembled WGS sequence"/>
</dbReference>
<dbReference type="AlphaFoldDB" id="A0AA40FE06"/>
<gene>
    <name evidence="1" type="ORF">K0M31_016834</name>
</gene>
<proteinExistence type="predicted"/>
<evidence type="ECO:0000313" key="1">
    <source>
        <dbReference type="EMBL" id="KAK1117284.1"/>
    </source>
</evidence>
<reference evidence="1" key="1">
    <citation type="submission" date="2021-10" db="EMBL/GenBank/DDBJ databases">
        <title>Melipona bicolor Genome sequencing and assembly.</title>
        <authorList>
            <person name="Araujo N.S."/>
            <person name="Arias M.C."/>
        </authorList>
    </citation>
    <scope>NUCLEOTIDE SEQUENCE</scope>
    <source>
        <strain evidence="1">USP_2M_L1-L4_2017</strain>
        <tissue evidence="1">Whole body</tissue>
    </source>
</reference>
<accession>A0AA40FE06</accession>